<comment type="caution">
    <text evidence="9">The sequence shown here is derived from an EMBL/GenBank/DDBJ whole genome shotgun (WGS) entry which is preliminary data.</text>
</comment>
<dbReference type="InterPro" id="IPR009056">
    <property type="entry name" value="Cyt_c-like_dom"/>
</dbReference>
<sequence>MKNLRFYILLLTGFTTFLVSCASDDDNYESIPSQSILESRIIELYGSKDALIQPLATDFNLIPNDPNNSITSAKVELGKMLFHETGIAMNPNMEESMQMYSCASCHHAKAGFQSGILQGIGEGGNGFGVNGEGRFKNVMYLEADIDVQPIRTPSVLNVAYQDVMLWNGQFGGTGTNQGTEANWTIGTPKAVNNLGFEGVETQAIAGLDVHRLVIDQNFIINSTYKDMFDEAFPNDDVSDRYSKLNAGLAIAAYERTLLPNQAPFQQWLNGNENAMNEQETEGALLFFDDANCYSCHSGPALNGMDFYALGMKDLAGDEVLTIIDDATKRGRGGFTNNPEDDFKFKTPQLYNLKDVTFFGHGGSFQSIEDVIRYKNTAEIENQEVSSSQVTPLFASLNLSDDEIDAITAFLENALYDSNLQRYVPEELPTGYCFPNADPMSSQDMGCN</sequence>
<dbReference type="Proteomes" id="UP001597548">
    <property type="component" value="Unassembled WGS sequence"/>
</dbReference>
<dbReference type="SUPFAM" id="SSF46626">
    <property type="entry name" value="Cytochrome c"/>
    <property type="match status" value="2"/>
</dbReference>
<evidence type="ECO:0000313" key="9">
    <source>
        <dbReference type="EMBL" id="MFD2914969.1"/>
    </source>
</evidence>
<feature type="signal peptide" evidence="7">
    <location>
        <begin position="1"/>
        <end position="22"/>
    </location>
</feature>
<evidence type="ECO:0000256" key="4">
    <source>
        <dbReference type="ARBA" id="ARBA00023002"/>
    </source>
</evidence>
<organism evidence="9 10">
    <name type="scientific">Psychroserpens luteus</name>
    <dbReference type="NCBI Taxonomy" id="1434066"/>
    <lineage>
        <taxon>Bacteria</taxon>
        <taxon>Pseudomonadati</taxon>
        <taxon>Bacteroidota</taxon>
        <taxon>Flavobacteriia</taxon>
        <taxon>Flavobacteriales</taxon>
        <taxon>Flavobacteriaceae</taxon>
        <taxon>Psychroserpens</taxon>
    </lineage>
</organism>
<feature type="chain" id="PRO_5045773187" evidence="7">
    <location>
        <begin position="23"/>
        <end position="447"/>
    </location>
</feature>
<dbReference type="Gene3D" id="1.10.760.10">
    <property type="entry name" value="Cytochrome c-like domain"/>
    <property type="match status" value="2"/>
</dbReference>
<dbReference type="EMBL" id="JBHUOS010000002">
    <property type="protein sequence ID" value="MFD2914969.1"/>
    <property type="molecule type" value="Genomic_DNA"/>
</dbReference>
<feature type="domain" description="Cytochrome c" evidence="8">
    <location>
        <begin position="277"/>
        <end position="414"/>
    </location>
</feature>
<gene>
    <name evidence="9" type="ORF">ACFS29_04910</name>
</gene>
<evidence type="ECO:0000256" key="7">
    <source>
        <dbReference type="SAM" id="SignalP"/>
    </source>
</evidence>
<dbReference type="PROSITE" id="PS51007">
    <property type="entry name" value="CYTC"/>
    <property type="match status" value="1"/>
</dbReference>
<evidence type="ECO:0000256" key="6">
    <source>
        <dbReference type="PROSITE-ProRule" id="PRU00433"/>
    </source>
</evidence>
<dbReference type="PANTHER" id="PTHR30600">
    <property type="entry name" value="CYTOCHROME C PEROXIDASE-RELATED"/>
    <property type="match status" value="1"/>
</dbReference>
<dbReference type="PROSITE" id="PS51257">
    <property type="entry name" value="PROKAR_LIPOPROTEIN"/>
    <property type="match status" value="1"/>
</dbReference>
<keyword evidence="3 6" id="KW-0479">Metal-binding</keyword>
<evidence type="ECO:0000256" key="3">
    <source>
        <dbReference type="ARBA" id="ARBA00022723"/>
    </source>
</evidence>
<evidence type="ECO:0000256" key="1">
    <source>
        <dbReference type="ARBA" id="ARBA00004196"/>
    </source>
</evidence>
<name>A0ABW5ZPN7_9FLAO</name>
<dbReference type="InterPro" id="IPR004852">
    <property type="entry name" value="Di-haem_cyt_c_peroxidsae"/>
</dbReference>
<dbReference type="InterPro" id="IPR051395">
    <property type="entry name" value="Cytochrome_c_Peroxidase/MauG"/>
</dbReference>
<evidence type="ECO:0000256" key="2">
    <source>
        <dbReference type="ARBA" id="ARBA00022617"/>
    </source>
</evidence>
<evidence type="ECO:0000259" key="8">
    <source>
        <dbReference type="PROSITE" id="PS51007"/>
    </source>
</evidence>
<protein>
    <submittedName>
        <fullName evidence="9">Cytochrome-c peroxidase</fullName>
    </submittedName>
</protein>
<proteinExistence type="predicted"/>
<dbReference type="RefSeq" id="WP_194508468.1">
    <property type="nucleotide sequence ID" value="NZ_JADILU010000005.1"/>
</dbReference>
<comment type="subcellular location">
    <subcellularLocation>
        <location evidence="1">Cell envelope</location>
    </subcellularLocation>
</comment>
<keyword evidence="7" id="KW-0732">Signal</keyword>
<keyword evidence="9" id="KW-0575">Peroxidase</keyword>
<reference evidence="10" key="1">
    <citation type="journal article" date="2019" name="Int. J. Syst. Evol. Microbiol.">
        <title>The Global Catalogue of Microorganisms (GCM) 10K type strain sequencing project: providing services to taxonomists for standard genome sequencing and annotation.</title>
        <authorList>
            <consortium name="The Broad Institute Genomics Platform"/>
            <consortium name="The Broad Institute Genome Sequencing Center for Infectious Disease"/>
            <person name="Wu L."/>
            <person name="Ma J."/>
        </authorList>
    </citation>
    <scope>NUCLEOTIDE SEQUENCE [LARGE SCALE GENOMIC DNA]</scope>
    <source>
        <strain evidence="10">KCTC 32514</strain>
    </source>
</reference>
<dbReference type="Pfam" id="PF03150">
    <property type="entry name" value="CCP_MauG"/>
    <property type="match status" value="1"/>
</dbReference>
<keyword evidence="4" id="KW-0560">Oxidoreductase</keyword>
<keyword evidence="10" id="KW-1185">Reference proteome</keyword>
<keyword evidence="2 6" id="KW-0349">Heme</keyword>
<keyword evidence="5 6" id="KW-0408">Iron</keyword>
<accession>A0ABW5ZPN7</accession>
<dbReference type="GO" id="GO:0004601">
    <property type="term" value="F:peroxidase activity"/>
    <property type="evidence" value="ECO:0007669"/>
    <property type="project" value="UniProtKB-KW"/>
</dbReference>
<dbReference type="InterPro" id="IPR036909">
    <property type="entry name" value="Cyt_c-like_dom_sf"/>
</dbReference>
<evidence type="ECO:0000256" key="5">
    <source>
        <dbReference type="ARBA" id="ARBA00023004"/>
    </source>
</evidence>
<evidence type="ECO:0000313" key="10">
    <source>
        <dbReference type="Proteomes" id="UP001597548"/>
    </source>
</evidence>